<reference evidence="1 2" key="1">
    <citation type="journal article" date="2020" name="Nat. Food">
        <title>A phased Vanilla planifolia genome enables genetic improvement of flavour and production.</title>
        <authorList>
            <person name="Hasing T."/>
            <person name="Tang H."/>
            <person name="Brym M."/>
            <person name="Khazi F."/>
            <person name="Huang T."/>
            <person name="Chambers A.H."/>
        </authorList>
    </citation>
    <scope>NUCLEOTIDE SEQUENCE [LARGE SCALE GENOMIC DNA]</scope>
    <source>
        <tissue evidence="1">Leaf</tissue>
    </source>
</reference>
<protein>
    <submittedName>
        <fullName evidence="1">Uncharacterized protein</fullName>
    </submittedName>
</protein>
<proteinExistence type="predicted"/>
<dbReference type="Proteomes" id="UP000639772">
    <property type="component" value="Chromosome 12"/>
</dbReference>
<gene>
    <name evidence="1" type="ORF">HPP92_022542</name>
</gene>
<evidence type="ECO:0000313" key="1">
    <source>
        <dbReference type="EMBL" id="KAG0459414.1"/>
    </source>
</evidence>
<accession>A0A835UDX3</accession>
<dbReference type="AlphaFoldDB" id="A0A835UDX3"/>
<sequence>MKNLNQGIEALLSTHIIGSPLELLKNHVTEIALSLQKNYTYCLDDINILNHKLEQTLVIDQ</sequence>
<organism evidence="1 2">
    <name type="scientific">Vanilla planifolia</name>
    <name type="common">Vanilla</name>
    <dbReference type="NCBI Taxonomy" id="51239"/>
    <lineage>
        <taxon>Eukaryota</taxon>
        <taxon>Viridiplantae</taxon>
        <taxon>Streptophyta</taxon>
        <taxon>Embryophyta</taxon>
        <taxon>Tracheophyta</taxon>
        <taxon>Spermatophyta</taxon>
        <taxon>Magnoliopsida</taxon>
        <taxon>Liliopsida</taxon>
        <taxon>Asparagales</taxon>
        <taxon>Orchidaceae</taxon>
        <taxon>Vanilloideae</taxon>
        <taxon>Vanilleae</taxon>
        <taxon>Vanilla</taxon>
    </lineage>
</organism>
<comment type="caution">
    <text evidence="1">The sequence shown here is derived from an EMBL/GenBank/DDBJ whole genome shotgun (WGS) entry which is preliminary data.</text>
</comment>
<dbReference type="EMBL" id="JADCNM010000012">
    <property type="protein sequence ID" value="KAG0459414.1"/>
    <property type="molecule type" value="Genomic_DNA"/>
</dbReference>
<evidence type="ECO:0000313" key="2">
    <source>
        <dbReference type="Proteomes" id="UP000639772"/>
    </source>
</evidence>
<name>A0A835UDX3_VANPL</name>